<accession>A0A8H7THA2</accession>
<organism evidence="2 3">
    <name type="scientific">Cadophora malorum</name>
    <dbReference type="NCBI Taxonomy" id="108018"/>
    <lineage>
        <taxon>Eukaryota</taxon>
        <taxon>Fungi</taxon>
        <taxon>Dikarya</taxon>
        <taxon>Ascomycota</taxon>
        <taxon>Pezizomycotina</taxon>
        <taxon>Leotiomycetes</taxon>
        <taxon>Helotiales</taxon>
        <taxon>Ploettnerulaceae</taxon>
        <taxon>Cadophora</taxon>
    </lineage>
</organism>
<dbReference type="OrthoDB" id="2832510at2759"/>
<evidence type="ECO:0000313" key="2">
    <source>
        <dbReference type="EMBL" id="KAG4421635.1"/>
    </source>
</evidence>
<dbReference type="SUPFAM" id="SSF55729">
    <property type="entry name" value="Acyl-CoA N-acyltransferases (Nat)"/>
    <property type="match status" value="1"/>
</dbReference>
<dbReference type="InterPro" id="IPR000182">
    <property type="entry name" value="GNAT_dom"/>
</dbReference>
<protein>
    <recommendedName>
        <fullName evidence="1">N-acetyltransferase domain-containing protein</fullName>
    </recommendedName>
</protein>
<dbReference type="AlphaFoldDB" id="A0A8H7THA2"/>
<evidence type="ECO:0000313" key="3">
    <source>
        <dbReference type="Proteomes" id="UP000664132"/>
    </source>
</evidence>
<dbReference type="InterPro" id="IPR016181">
    <property type="entry name" value="Acyl_CoA_acyltransferase"/>
</dbReference>
<proteinExistence type="predicted"/>
<keyword evidence="3" id="KW-1185">Reference proteome</keyword>
<dbReference type="PANTHER" id="PTHR42791">
    <property type="entry name" value="GNAT FAMILY ACETYLTRANSFERASE"/>
    <property type="match status" value="1"/>
</dbReference>
<comment type="caution">
    <text evidence="2">The sequence shown here is derived from an EMBL/GenBank/DDBJ whole genome shotgun (WGS) entry which is preliminary data.</text>
</comment>
<dbReference type="EMBL" id="JAFJYH010000062">
    <property type="protein sequence ID" value="KAG4421635.1"/>
    <property type="molecule type" value="Genomic_DNA"/>
</dbReference>
<dbReference type="Gene3D" id="3.40.630.30">
    <property type="match status" value="1"/>
</dbReference>
<dbReference type="PANTHER" id="PTHR42791:SF1">
    <property type="entry name" value="N-ACETYLTRANSFERASE DOMAIN-CONTAINING PROTEIN"/>
    <property type="match status" value="1"/>
</dbReference>
<dbReference type="PROSITE" id="PS51186">
    <property type="entry name" value="GNAT"/>
    <property type="match status" value="1"/>
</dbReference>
<sequence>MPKKPKPISIHLSQATSADLLPLTRLDIAANSAHPLIALSFPYPFQALKLFLAHLRFCFERTGGGEYRILVARLRCEPEGGSDADSGVDVSIEAENSGVIGDHEDVMRERGEIVGFVMWRVRGMAGGRREDEEEEDWDWLAHLPKGANMSLWKGYTEIMGSESQAREGGVEILKLAVSPQHQRRGIGRKLLKACLDEVGEREVKVRASKDAKALYERFGWRCKREFKLDLREWGRCRTYVNFEMARAAEGAVSDA</sequence>
<reference evidence="2" key="1">
    <citation type="submission" date="2021-02" db="EMBL/GenBank/DDBJ databases">
        <title>Genome sequence Cadophora malorum strain M34.</title>
        <authorList>
            <person name="Stefanovic E."/>
            <person name="Vu D."/>
            <person name="Scully C."/>
            <person name="Dijksterhuis J."/>
            <person name="Roader J."/>
            <person name="Houbraken J."/>
        </authorList>
    </citation>
    <scope>NUCLEOTIDE SEQUENCE</scope>
    <source>
        <strain evidence="2">M34</strain>
    </source>
</reference>
<dbReference type="Proteomes" id="UP000664132">
    <property type="component" value="Unassembled WGS sequence"/>
</dbReference>
<dbReference type="Pfam" id="PF13673">
    <property type="entry name" value="Acetyltransf_10"/>
    <property type="match status" value="1"/>
</dbReference>
<dbReference type="CDD" id="cd04301">
    <property type="entry name" value="NAT_SF"/>
    <property type="match status" value="1"/>
</dbReference>
<dbReference type="GO" id="GO:0016747">
    <property type="term" value="F:acyltransferase activity, transferring groups other than amino-acyl groups"/>
    <property type="evidence" value="ECO:0007669"/>
    <property type="project" value="InterPro"/>
</dbReference>
<evidence type="ECO:0000259" key="1">
    <source>
        <dbReference type="PROSITE" id="PS51186"/>
    </source>
</evidence>
<dbReference type="InterPro" id="IPR052523">
    <property type="entry name" value="Trichothecene_AcTrans"/>
</dbReference>
<feature type="domain" description="N-acetyltransferase" evidence="1">
    <location>
        <begin position="72"/>
        <end position="249"/>
    </location>
</feature>
<gene>
    <name evidence="2" type="ORF">IFR04_005254</name>
</gene>
<name>A0A8H7THA2_9HELO</name>